<accession>A0AAW9HVM7</accession>
<proteinExistence type="predicted"/>
<evidence type="ECO:0000313" key="3">
    <source>
        <dbReference type="Proteomes" id="UP001275049"/>
    </source>
</evidence>
<name>A0AAW9HVM7_9ACTO</name>
<dbReference type="EMBL" id="JAWNGA010000009">
    <property type="protein sequence ID" value="MDY5133269.1"/>
    <property type="molecule type" value="Genomic_DNA"/>
</dbReference>
<dbReference type="RefSeq" id="WP_022866550.1">
    <property type="nucleotide sequence ID" value="NZ_CAMYCL010000015.1"/>
</dbReference>
<organism evidence="2 4">
    <name type="scientific">Actinotignum urinale</name>
    <dbReference type="NCBI Taxonomy" id="190146"/>
    <lineage>
        <taxon>Bacteria</taxon>
        <taxon>Bacillati</taxon>
        <taxon>Actinomycetota</taxon>
        <taxon>Actinomycetes</taxon>
        <taxon>Actinomycetales</taxon>
        <taxon>Actinomycetaceae</taxon>
        <taxon>Actinotignum</taxon>
    </lineage>
</organism>
<dbReference type="Proteomes" id="UP001275049">
    <property type="component" value="Unassembled WGS sequence"/>
</dbReference>
<dbReference type="Gene3D" id="3.60.10.10">
    <property type="entry name" value="Endonuclease/exonuclease/phosphatase"/>
    <property type="match status" value="1"/>
</dbReference>
<dbReference type="AlphaFoldDB" id="A0AAW9HVM7"/>
<comment type="caution">
    <text evidence="2">The sequence shown here is derived from an EMBL/GenBank/DDBJ whole genome shotgun (WGS) entry which is preliminary data.</text>
</comment>
<keyword evidence="3" id="KW-1185">Reference proteome</keyword>
<evidence type="ECO:0000313" key="2">
    <source>
        <dbReference type="EMBL" id="MDY5154392.1"/>
    </source>
</evidence>
<evidence type="ECO:0000313" key="4">
    <source>
        <dbReference type="Proteomes" id="UP001281731"/>
    </source>
</evidence>
<evidence type="ECO:0000313" key="1">
    <source>
        <dbReference type="EMBL" id="MDY5133269.1"/>
    </source>
</evidence>
<evidence type="ECO:0008006" key="5">
    <source>
        <dbReference type="Google" id="ProtNLM"/>
    </source>
</evidence>
<dbReference type="EMBL" id="JAWNGC010000001">
    <property type="protein sequence ID" value="MDY5154392.1"/>
    <property type="molecule type" value="Genomic_DNA"/>
</dbReference>
<protein>
    <recommendedName>
        <fullName evidence="5">Endonuclease/exonuclease/phosphatase domain-containing protein</fullName>
    </recommendedName>
</protein>
<sequence length="255" mass="28143">MAVLHVMSANLSGGKPWEAPREGMDALTWKKHCIEKTAQQISRISPHIIAFQDINDNAKEGLLYSRIIAAGNYRSSIFAPSKHGCLRKKATAHNIARGTGIALASVYPIMDCSVIDIPSHHPEESWLRTLRTRLNLGETHRTAIFANVNVGGQTVLVATAQLSPTPEVRAVQQRFLHKSFERFARGQGQQGAPRVFLGEANLPYPQRAQALTYPALHPESQNNEILAYNAKIAHAENTLLPISDHRAIRANIVVE</sequence>
<dbReference type="SUPFAM" id="SSF56219">
    <property type="entry name" value="DNase I-like"/>
    <property type="match status" value="1"/>
</dbReference>
<gene>
    <name evidence="2" type="ORF">R6G80_01430</name>
    <name evidence="1" type="ORF">R6G86_05910</name>
</gene>
<dbReference type="InterPro" id="IPR036691">
    <property type="entry name" value="Endo/exonu/phosph_ase_sf"/>
</dbReference>
<dbReference type="Proteomes" id="UP001281731">
    <property type="component" value="Unassembled WGS sequence"/>
</dbReference>
<reference evidence="2 3" key="1">
    <citation type="submission" date="2023-10" db="EMBL/GenBank/DDBJ databases">
        <title>Whole Genome based description of the genera Actinobaculum and Actinotignum reveals a complex phylogenetic relationship within the species included in the genus Actinotignum.</title>
        <authorList>
            <person name="Jensen C.S."/>
            <person name="Dargis R."/>
            <person name="Kemp M."/>
            <person name="Christensen J.J."/>
        </authorList>
    </citation>
    <scope>NUCLEOTIDE SEQUENCE</scope>
    <source>
        <strain evidence="2">SLA_B511</strain>
        <strain evidence="1 3">SLA_B974</strain>
    </source>
</reference>